<sequence>MDEDLSKLDLYEIIGATITASESEIKKAYRKKALSCHPDKNPDNPKAAELFLQLSKALEVLTDKAARAAYDKIVNARIQAKLRVKELDSKRKKFKDDLEAREEAFRRSLNKDYVSAQTDEEKFKAECERLKKEGSRLVEEEKQRLRQKILEDLKGEISGHHSEEACRVKIKWKANQDDPDNGGYNHENLHRFLSKHGEISELVLLSTKKGRALVEYKSREAAESAVNYERGLVTNPLKLMGMWEKTKGSQPAKPSSNISYSGSSLFPSAGGSGTKKSNVSQGLSFSSAPDIFGQLNFAQDASAELKIEKPNFESMVLDNLKRAEERKRLIEQMLAEDGKT</sequence>
<gene>
    <name evidence="1" type="ORF">QAD02_004975</name>
</gene>
<comment type="caution">
    <text evidence="1">The sequence shown here is derived from an EMBL/GenBank/DDBJ whole genome shotgun (WGS) entry which is preliminary data.</text>
</comment>
<dbReference type="EMBL" id="CM056743">
    <property type="protein sequence ID" value="KAJ8673713.1"/>
    <property type="molecule type" value="Genomic_DNA"/>
</dbReference>
<proteinExistence type="predicted"/>
<name>A0ACC2NS93_9HYME</name>
<evidence type="ECO:0000313" key="1">
    <source>
        <dbReference type="EMBL" id="KAJ8673713.1"/>
    </source>
</evidence>
<dbReference type="Proteomes" id="UP001239111">
    <property type="component" value="Chromosome 3"/>
</dbReference>
<protein>
    <submittedName>
        <fullName evidence="1">Uncharacterized protein</fullName>
    </submittedName>
</protein>
<accession>A0ACC2NS93</accession>
<evidence type="ECO:0000313" key="2">
    <source>
        <dbReference type="Proteomes" id="UP001239111"/>
    </source>
</evidence>
<reference evidence="1" key="1">
    <citation type="submission" date="2023-04" db="EMBL/GenBank/DDBJ databases">
        <title>A chromosome-level genome assembly of the parasitoid wasp Eretmocerus hayati.</title>
        <authorList>
            <person name="Zhong Y."/>
            <person name="Liu S."/>
            <person name="Liu Y."/>
        </authorList>
    </citation>
    <scope>NUCLEOTIDE SEQUENCE</scope>
    <source>
        <strain evidence="1">ZJU_SS_LIU_2023</strain>
    </source>
</reference>
<organism evidence="1 2">
    <name type="scientific">Eretmocerus hayati</name>
    <dbReference type="NCBI Taxonomy" id="131215"/>
    <lineage>
        <taxon>Eukaryota</taxon>
        <taxon>Metazoa</taxon>
        <taxon>Ecdysozoa</taxon>
        <taxon>Arthropoda</taxon>
        <taxon>Hexapoda</taxon>
        <taxon>Insecta</taxon>
        <taxon>Pterygota</taxon>
        <taxon>Neoptera</taxon>
        <taxon>Endopterygota</taxon>
        <taxon>Hymenoptera</taxon>
        <taxon>Apocrita</taxon>
        <taxon>Proctotrupomorpha</taxon>
        <taxon>Chalcidoidea</taxon>
        <taxon>Aphelinidae</taxon>
        <taxon>Aphelininae</taxon>
        <taxon>Eretmocerus</taxon>
    </lineage>
</organism>
<keyword evidence="2" id="KW-1185">Reference proteome</keyword>